<proteinExistence type="predicted"/>
<protein>
    <recommendedName>
        <fullName evidence="4">DUF4175 domain-containing protein</fullName>
    </recommendedName>
</protein>
<dbReference type="Proteomes" id="UP001237823">
    <property type="component" value="Unassembled WGS sequence"/>
</dbReference>
<keyword evidence="1" id="KW-0472">Membrane</keyword>
<evidence type="ECO:0000313" key="3">
    <source>
        <dbReference type="Proteomes" id="UP001237823"/>
    </source>
</evidence>
<evidence type="ECO:0000256" key="1">
    <source>
        <dbReference type="SAM" id="Phobius"/>
    </source>
</evidence>
<evidence type="ECO:0008006" key="4">
    <source>
        <dbReference type="Google" id="ProtNLM"/>
    </source>
</evidence>
<dbReference type="EMBL" id="JAUCML010000004">
    <property type="protein sequence ID" value="MDM7885198.1"/>
    <property type="molecule type" value="Genomic_DNA"/>
</dbReference>
<name>A0ABT7T6K3_9MICO</name>
<organism evidence="2 3">
    <name type="scientific">Curtobacterium citri</name>
    <dbReference type="NCBI Taxonomy" id="3055139"/>
    <lineage>
        <taxon>Bacteria</taxon>
        <taxon>Bacillati</taxon>
        <taxon>Actinomycetota</taxon>
        <taxon>Actinomycetes</taxon>
        <taxon>Micrococcales</taxon>
        <taxon>Microbacteriaceae</taxon>
        <taxon>Curtobacterium</taxon>
    </lineage>
</organism>
<feature type="transmembrane region" description="Helical" evidence="1">
    <location>
        <begin position="30"/>
        <end position="51"/>
    </location>
</feature>
<keyword evidence="1" id="KW-0812">Transmembrane</keyword>
<gene>
    <name evidence="2" type="ORF">QUG92_08775</name>
</gene>
<sequence length="94" mass="10578">MIWIIGAALMLIGLLGYSGLWRSWAQGGLSYWVFGLFWFGLGIVLVSIVLALPARPSWLFWIPAVIALLGAGSTWYLPPALTPRWFRALRSSWR</sequence>
<dbReference type="RefSeq" id="WP_289458762.1">
    <property type="nucleotide sequence ID" value="NZ_JAUCML010000004.1"/>
</dbReference>
<keyword evidence="1" id="KW-1133">Transmembrane helix</keyword>
<reference evidence="2 3" key="1">
    <citation type="submission" date="2023-06" db="EMBL/GenBank/DDBJ databases">
        <authorList>
            <person name="Feng G."/>
            <person name="Li J."/>
            <person name="Zhu H."/>
        </authorList>
    </citation>
    <scope>NUCLEOTIDE SEQUENCE [LARGE SCALE GENOMIC DNA]</scope>
    <source>
        <strain evidence="2 3">RHCKG23</strain>
    </source>
</reference>
<feature type="transmembrane region" description="Helical" evidence="1">
    <location>
        <begin position="58"/>
        <end position="77"/>
    </location>
</feature>
<comment type="caution">
    <text evidence="2">The sequence shown here is derived from an EMBL/GenBank/DDBJ whole genome shotgun (WGS) entry which is preliminary data.</text>
</comment>
<evidence type="ECO:0000313" key="2">
    <source>
        <dbReference type="EMBL" id="MDM7885198.1"/>
    </source>
</evidence>
<keyword evidence="3" id="KW-1185">Reference proteome</keyword>
<accession>A0ABT7T6K3</accession>